<reference evidence="1 2" key="1">
    <citation type="submission" date="2012-08" db="EMBL/GenBank/DDBJ databases">
        <title>Oryza genome evolution.</title>
        <authorList>
            <person name="Wing R.A."/>
        </authorList>
    </citation>
    <scope>NUCLEOTIDE SEQUENCE</scope>
</reference>
<evidence type="ECO:0000313" key="1">
    <source>
        <dbReference type="EnsemblPlants" id="LPERR06G11400.1"/>
    </source>
</evidence>
<sequence length="94" mass="9913">MTLVSCLIWPGRRVGVASSAITGCLAWWRRSRLSMATHECVEASDWAAGDSGGHRDRWAPGLCGVSSGGMGNSKRRLQSGQSLVAQVGQLGLEA</sequence>
<proteinExistence type="predicted"/>
<dbReference type="Gramene" id="LPERR06G11400.1">
    <property type="protein sequence ID" value="LPERR06G11400.1"/>
    <property type="gene ID" value="LPERR06G11400"/>
</dbReference>
<reference evidence="2" key="2">
    <citation type="submission" date="2013-12" db="EMBL/GenBank/DDBJ databases">
        <authorList>
            <person name="Yu Y."/>
            <person name="Lee S."/>
            <person name="de Baynast K."/>
            <person name="Wissotski M."/>
            <person name="Liu L."/>
            <person name="Talag J."/>
            <person name="Goicoechea J."/>
            <person name="Angelova A."/>
            <person name="Jetty R."/>
            <person name="Kudrna D."/>
            <person name="Golser W."/>
            <person name="Rivera L."/>
            <person name="Zhang J."/>
            <person name="Wing R."/>
        </authorList>
    </citation>
    <scope>NUCLEOTIDE SEQUENCE</scope>
</reference>
<keyword evidence="2" id="KW-1185">Reference proteome</keyword>
<accession>A0A0D9WPW6</accession>
<dbReference type="Proteomes" id="UP000032180">
    <property type="component" value="Chromosome 6"/>
</dbReference>
<dbReference type="EnsemblPlants" id="LPERR06G11400.1">
    <property type="protein sequence ID" value="LPERR06G11400.1"/>
    <property type="gene ID" value="LPERR06G11400"/>
</dbReference>
<dbReference type="HOGENOM" id="CLU_2389401_0_0_1"/>
<dbReference type="AlphaFoldDB" id="A0A0D9WPW6"/>
<protein>
    <submittedName>
        <fullName evidence="1">Uncharacterized protein</fullName>
    </submittedName>
</protein>
<reference evidence="1" key="3">
    <citation type="submission" date="2015-04" db="UniProtKB">
        <authorList>
            <consortium name="EnsemblPlants"/>
        </authorList>
    </citation>
    <scope>IDENTIFICATION</scope>
</reference>
<evidence type="ECO:0000313" key="2">
    <source>
        <dbReference type="Proteomes" id="UP000032180"/>
    </source>
</evidence>
<organism evidence="1 2">
    <name type="scientific">Leersia perrieri</name>
    <dbReference type="NCBI Taxonomy" id="77586"/>
    <lineage>
        <taxon>Eukaryota</taxon>
        <taxon>Viridiplantae</taxon>
        <taxon>Streptophyta</taxon>
        <taxon>Embryophyta</taxon>
        <taxon>Tracheophyta</taxon>
        <taxon>Spermatophyta</taxon>
        <taxon>Magnoliopsida</taxon>
        <taxon>Liliopsida</taxon>
        <taxon>Poales</taxon>
        <taxon>Poaceae</taxon>
        <taxon>BOP clade</taxon>
        <taxon>Oryzoideae</taxon>
        <taxon>Oryzeae</taxon>
        <taxon>Oryzinae</taxon>
        <taxon>Leersia</taxon>
    </lineage>
</organism>
<name>A0A0D9WPW6_9ORYZ</name>